<dbReference type="AlphaFoldDB" id="A0A5S5CJM8"/>
<proteinExistence type="predicted"/>
<accession>A0A5S5CJM8</accession>
<name>A0A5S5CJM8_9BACL</name>
<dbReference type="EMBL" id="VNHS01000001">
    <property type="protein sequence ID" value="TYP79107.1"/>
    <property type="molecule type" value="Genomic_DNA"/>
</dbReference>
<dbReference type="Proteomes" id="UP000323257">
    <property type="component" value="Unassembled WGS sequence"/>
</dbReference>
<reference evidence="1 2" key="1">
    <citation type="submission" date="2019-07" db="EMBL/GenBank/DDBJ databases">
        <title>Genomic Encyclopedia of Type Strains, Phase III (KMG-III): the genomes of soil and plant-associated and newly described type strains.</title>
        <authorList>
            <person name="Whitman W."/>
        </authorList>
    </citation>
    <scope>NUCLEOTIDE SEQUENCE [LARGE SCALE GENOMIC DNA]</scope>
    <source>
        <strain evidence="1 2">BL24</strain>
    </source>
</reference>
<comment type="caution">
    <text evidence="1">The sequence shown here is derived from an EMBL/GenBank/DDBJ whole genome shotgun (WGS) entry which is preliminary data.</text>
</comment>
<sequence length="92" mass="10700">MAAKRDAWRPNTKLPNTNERILACIQTPKGVRNYRLRFALHPTLASPGLVKSTVIGRKKDYLFMFRFNPNRKSTHILTQPVTEVQPGKYRYN</sequence>
<keyword evidence="2" id="KW-1185">Reference proteome</keyword>
<gene>
    <name evidence="1" type="ORF">BCM02_101223</name>
</gene>
<evidence type="ECO:0000313" key="2">
    <source>
        <dbReference type="Proteomes" id="UP000323257"/>
    </source>
</evidence>
<protein>
    <submittedName>
        <fullName evidence="1">Uncharacterized protein</fullName>
    </submittedName>
</protein>
<organism evidence="1 2">
    <name type="scientific">Paenibacillus methanolicus</name>
    <dbReference type="NCBI Taxonomy" id="582686"/>
    <lineage>
        <taxon>Bacteria</taxon>
        <taxon>Bacillati</taxon>
        <taxon>Bacillota</taxon>
        <taxon>Bacilli</taxon>
        <taxon>Bacillales</taxon>
        <taxon>Paenibacillaceae</taxon>
        <taxon>Paenibacillus</taxon>
    </lineage>
</organism>
<evidence type="ECO:0000313" key="1">
    <source>
        <dbReference type="EMBL" id="TYP79107.1"/>
    </source>
</evidence>